<dbReference type="CDD" id="cd00519">
    <property type="entry name" value="Lipase_3"/>
    <property type="match status" value="1"/>
</dbReference>
<reference evidence="3" key="1">
    <citation type="submission" date="2021-01" db="EMBL/GenBank/DDBJ databases">
        <authorList>
            <consortium name="Genoscope - CEA"/>
            <person name="William W."/>
        </authorList>
    </citation>
    <scope>NUCLEOTIDE SEQUENCE</scope>
</reference>
<gene>
    <name evidence="3" type="ORF">POCTA_138.1.T0620084</name>
</gene>
<dbReference type="OMA" id="IQNWIEN"/>
<dbReference type="OrthoDB" id="283919at2759"/>
<proteinExistence type="predicted"/>
<evidence type="ECO:0000313" key="4">
    <source>
        <dbReference type="Proteomes" id="UP000683925"/>
    </source>
</evidence>
<protein>
    <recommendedName>
        <fullName evidence="2">Fungal lipase-type domain-containing protein</fullName>
    </recommendedName>
</protein>
<dbReference type="PANTHER" id="PTHR45856:SF25">
    <property type="entry name" value="FUNGAL LIPASE-LIKE DOMAIN-CONTAINING PROTEIN"/>
    <property type="match status" value="1"/>
</dbReference>
<dbReference type="PANTHER" id="PTHR45856">
    <property type="entry name" value="ALPHA/BETA-HYDROLASES SUPERFAMILY PROTEIN"/>
    <property type="match status" value="1"/>
</dbReference>
<sequence>MTSSRILLLVLVATASAFTYNEAIAKENAALSFASYCPNAAINNWSVGYVSKTYPDLTNIEVFENLVSGTKGYIAYNKKASAIVVVFRGSSNIQNWIENISFGKSEYNSACKCKVHTGFHDAFVSLKPKLDTLFPGYATKYPYAAIHVTGHSLGGAMATLYALQLAESGRTVSLFTYGSPRVGDPDFYDWFTKYTKITHYRVVNQNDTVPHLPLYAMGFYHQDREIWYHDGTHTVCAATRGEDKTCSYTVKSTSNADHSTYIGLSSSVDC</sequence>
<feature type="domain" description="Fungal lipase-type" evidence="2">
    <location>
        <begin position="84"/>
        <end position="214"/>
    </location>
</feature>
<keyword evidence="1" id="KW-0732">Signal</keyword>
<dbReference type="EMBL" id="CAJJDP010000061">
    <property type="protein sequence ID" value="CAD8173550.1"/>
    <property type="molecule type" value="Genomic_DNA"/>
</dbReference>
<evidence type="ECO:0000259" key="2">
    <source>
        <dbReference type="Pfam" id="PF01764"/>
    </source>
</evidence>
<dbReference type="Pfam" id="PF01764">
    <property type="entry name" value="Lipase_3"/>
    <property type="match status" value="1"/>
</dbReference>
<dbReference type="GO" id="GO:0006629">
    <property type="term" value="P:lipid metabolic process"/>
    <property type="evidence" value="ECO:0007669"/>
    <property type="project" value="InterPro"/>
</dbReference>
<comment type="caution">
    <text evidence="3">The sequence shown here is derived from an EMBL/GenBank/DDBJ whole genome shotgun (WGS) entry which is preliminary data.</text>
</comment>
<feature type="chain" id="PRO_5035728169" description="Fungal lipase-type domain-containing protein" evidence="1">
    <location>
        <begin position="18"/>
        <end position="270"/>
    </location>
</feature>
<keyword evidence="4" id="KW-1185">Reference proteome</keyword>
<dbReference type="InterPro" id="IPR002921">
    <property type="entry name" value="Fungal_lipase-type"/>
</dbReference>
<evidence type="ECO:0000313" key="3">
    <source>
        <dbReference type="EMBL" id="CAD8173550.1"/>
    </source>
</evidence>
<dbReference type="Proteomes" id="UP000683925">
    <property type="component" value="Unassembled WGS sequence"/>
</dbReference>
<organism evidence="3 4">
    <name type="scientific">Paramecium octaurelia</name>
    <dbReference type="NCBI Taxonomy" id="43137"/>
    <lineage>
        <taxon>Eukaryota</taxon>
        <taxon>Sar</taxon>
        <taxon>Alveolata</taxon>
        <taxon>Ciliophora</taxon>
        <taxon>Intramacronucleata</taxon>
        <taxon>Oligohymenophorea</taxon>
        <taxon>Peniculida</taxon>
        <taxon>Parameciidae</taxon>
        <taxon>Paramecium</taxon>
    </lineage>
</organism>
<feature type="signal peptide" evidence="1">
    <location>
        <begin position="1"/>
        <end position="17"/>
    </location>
</feature>
<dbReference type="InterPro" id="IPR051218">
    <property type="entry name" value="Sec_MonoDiacylglyc_Lipase"/>
</dbReference>
<accession>A0A8S1V8G6</accession>
<dbReference type="AlphaFoldDB" id="A0A8S1V8G6"/>
<name>A0A8S1V8G6_PAROT</name>
<evidence type="ECO:0000256" key="1">
    <source>
        <dbReference type="SAM" id="SignalP"/>
    </source>
</evidence>